<evidence type="ECO:0000313" key="2">
    <source>
        <dbReference type="Proteomes" id="UP001604336"/>
    </source>
</evidence>
<dbReference type="Proteomes" id="UP001604336">
    <property type="component" value="Unassembled WGS sequence"/>
</dbReference>
<name>A0ABD1QZ76_9LAMI</name>
<accession>A0ABD1QZ76</accession>
<reference evidence="2" key="1">
    <citation type="submission" date="2024-07" db="EMBL/GenBank/DDBJ databases">
        <title>Two chromosome-level genome assemblies of Korean endemic species Abeliophyllum distichum and Forsythia ovata (Oleaceae).</title>
        <authorList>
            <person name="Jang H."/>
        </authorList>
    </citation>
    <scope>NUCLEOTIDE SEQUENCE [LARGE SCALE GENOMIC DNA]</scope>
</reference>
<sequence>MSLEKAQLELEKIFFPVRLDSLVAKEGDLKAKYEKCAEEAHRLVEERTFAAETAMATANSTFEAIVAEKDKMLAKVKEEIGRVKADCTDTEARMVAAYQDGFEGTSEYNDLAHHFMTIGGGQLV</sequence>
<gene>
    <name evidence="1" type="ORF">Adt_33577</name>
</gene>
<dbReference type="AlphaFoldDB" id="A0ABD1QZ76"/>
<organism evidence="1 2">
    <name type="scientific">Abeliophyllum distichum</name>
    <dbReference type="NCBI Taxonomy" id="126358"/>
    <lineage>
        <taxon>Eukaryota</taxon>
        <taxon>Viridiplantae</taxon>
        <taxon>Streptophyta</taxon>
        <taxon>Embryophyta</taxon>
        <taxon>Tracheophyta</taxon>
        <taxon>Spermatophyta</taxon>
        <taxon>Magnoliopsida</taxon>
        <taxon>eudicotyledons</taxon>
        <taxon>Gunneridae</taxon>
        <taxon>Pentapetalae</taxon>
        <taxon>asterids</taxon>
        <taxon>lamiids</taxon>
        <taxon>Lamiales</taxon>
        <taxon>Oleaceae</taxon>
        <taxon>Forsythieae</taxon>
        <taxon>Abeliophyllum</taxon>
    </lineage>
</organism>
<dbReference type="EMBL" id="JBFOLK010000010">
    <property type="protein sequence ID" value="KAL2480611.1"/>
    <property type="molecule type" value="Genomic_DNA"/>
</dbReference>
<evidence type="ECO:0000313" key="1">
    <source>
        <dbReference type="EMBL" id="KAL2480611.1"/>
    </source>
</evidence>
<comment type="caution">
    <text evidence="1">The sequence shown here is derived from an EMBL/GenBank/DDBJ whole genome shotgun (WGS) entry which is preliminary data.</text>
</comment>
<keyword evidence="2" id="KW-1185">Reference proteome</keyword>
<proteinExistence type="predicted"/>
<protein>
    <submittedName>
        <fullName evidence="1">Uncharacterized protein</fullName>
    </submittedName>
</protein>